<reference evidence="2" key="1">
    <citation type="submission" date="2024-03" db="EMBL/GenBank/DDBJ databases">
        <title>Chitinophaga horti sp. nov., isolated from garden soil.</title>
        <authorList>
            <person name="Lee D.S."/>
            <person name="Han D.M."/>
            <person name="Baek J.H."/>
            <person name="Choi D.G."/>
            <person name="Jeon J.H."/>
            <person name="Jeon C.O."/>
        </authorList>
    </citation>
    <scope>NUCLEOTIDE SEQUENCE [LARGE SCALE GENOMIC DNA]</scope>
    <source>
        <strain evidence="2">GPA1</strain>
    </source>
</reference>
<name>A0ABZ2YV14_9BACT</name>
<dbReference type="Proteomes" id="UP001485459">
    <property type="component" value="Chromosome"/>
</dbReference>
<evidence type="ECO:0000313" key="2">
    <source>
        <dbReference type="Proteomes" id="UP001485459"/>
    </source>
</evidence>
<dbReference type="Pfam" id="PF13489">
    <property type="entry name" value="Methyltransf_23"/>
    <property type="match status" value="1"/>
</dbReference>
<dbReference type="GO" id="GO:0032259">
    <property type="term" value="P:methylation"/>
    <property type="evidence" value="ECO:0007669"/>
    <property type="project" value="UniProtKB-KW"/>
</dbReference>
<keyword evidence="1" id="KW-0489">Methyltransferase</keyword>
<dbReference type="RefSeq" id="WP_341837922.1">
    <property type="nucleotide sequence ID" value="NZ_CP149822.1"/>
</dbReference>
<dbReference type="Gene3D" id="3.40.50.150">
    <property type="entry name" value="Vaccinia Virus protein VP39"/>
    <property type="match status" value="1"/>
</dbReference>
<keyword evidence="2" id="KW-1185">Reference proteome</keyword>
<sequence>MTSQEAARLIQLPHPTTPQPQTWADLGSGSGLFSEALLRQLPPQSQVYAIDRTAIPHPAPGIIPLQRDFRSFPWNLPPLNGILMANALHFVEQQETFLRQAAGNIVPGGQFLFVEYDTDTPNPWVPYPLSLSTLQSRFRNLGLQPPRLLRSMPSKFGRARLYAAVTIVG</sequence>
<organism evidence="1 2">
    <name type="scientific">Chitinophaga pollutisoli</name>
    <dbReference type="NCBI Taxonomy" id="3133966"/>
    <lineage>
        <taxon>Bacteria</taxon>
        <taxon>Pseudomonadati</taxon>
        <taxon>Bacteroidota</taxon>
        <taxon>Chitinophagia</taxon>
        <taxon>Chitinophagales</taxon>
        <taxon>Chitinophagaceae</taxon>
        <taxon>Chitinophaga</taxon>
    </lineage>
</organism>
<keyword evidence="1" id="KW-0808">Transferase</keyword>
<dbReference type="InterPro" id="IPR029063">
    <property type="entry name" value="SAM-dependent_MTases_sf"/>
</dbReference>
<evidence type="ECO:0000313" key="1">
    <source>
        <dbReference type="EMBL" id="WZN43100.1"/>
    </source>
</evidence>
<protein>
    <submittedName>
        <fullName evidence="1">Class I SAM-dependent methyltransferase</fullName>
        <ecNumber evidence="1">2.1.-.-</ecNumber>
    </submittedName>
</protein>
<dbReference type="SUPFAM" id="SSF53335">
    <property type="entry name" value="S-adenosyl-L-methionine-dependent methyltransferases"/>
    <property type="match status" value="1"/>
</dbReference>
<proteinExistence type="predicted"/>
<dbReference type="EC" id="2.1.-.-" evidence="1"/>
<gene>
    <name evidence="1" type="ORF">WJU16_08650</name>
</gene>
<accession>A0ABZ2YV14</accession>
<dbReference type="CDD" id="cd02440">
    <property type="entry name" value="AdoMet_MTases"/>
    <property type="match status" value="1"/>
</dbReference>
<dbReference type="EMBL" id="CP149822">
    <property type="protein sequence ID" value="WZN43100.1"/>
    <property type="molecule type" value="Genomic_DNA"/>
</dbReference>
<dbReference type="GO" id="GO:0008168">
    <property type="term" value="F:methyltransferase activity"/>
    <property type="evidence" value="ECO:0007669"/>
    <property type="project" value="UniProtKB-KW"/>
</dbReference>